<gene>
    <name evidence="1" type="ORF">BE221DRAFT_65019</name>
</gene>
<protein>
    <submittedName>
        <fullName evidence="1">Uncharacterized protein</fullName>
    </submittedName>
</protein>
<sequence length="49" mass="5717">MPSSCWCTDRCETLLNGAWHCFTPTYLISEQCATPCRHGVRFYEQSHLH</sequence>
<dbReference type="Proteomes" id="UP000195557">
    <property type="component" value="Unassembled WGS sequence"/>
</dbReference>
<organism evidence="1">
    <name type="scientific">Ostreococcus tauri</name>
    <name type="common">Marine green alga</name>
    <dbReference type="NCBI Taxonomy" id="70448"/>
    <lineage>
        <taxon>Eukaryota</taxon>
        <taxon>Viridiplantae</taxon>
        <taxon>Chlorophyta</taxon>
        <taxon>Mamiellophyceae</taxon>
        <taxon>Mamiellales</taxon>
        <taxon>Bathycoccaceae</taxon>
        <taxon>Ostreococcus</taxon>
    </lineage>
</organism>
<reference evidence="1" key="1">
    <citation type="submission" date="2017-04" db="EMBL/GenBank/DDBJ databases">
        <title>Population genomics of picophytoplankton unveils novel chromosome hypervariability.</title>
        <authorList>
            <consortium name="DOE Joint Genome Institute"/>
            <person name="Blanc-Mathieu R."/>
            <person name="Krasovec M."/>
            <person name="Hebrard M."/>
            <person name="Yau S."/>
            <person name="Desgranges E."/>
            <person name="Martin J."/>
            <person name="Schackwitz W."/>
            <person name="Kuo A."/>
            <person name="Salin G."/>
            <person name="Donnadieu C."/>
            <person name="Desdevises Y."/>
            <person name="Sanchez-Ferandin S."/>
            <person name="Moreau H."/>
            <person name="Rivals E."/>
            <person name="Grigoriev I.V."/>
            <person name="Grimsley N."/>
            <person name="Eyre-Walker A."/>
            <person name="Piganeau G."/>
        </authorList>
    </citation>
    <scope>NUCLEOTIDE SEQUENCE [LARGE SCALE GENOMIC DNA]</scope>
    <source>
        <strain evidence="1">RCC 1115</strain>
    </source>
</reference>
<accession>A0A1Y5HWV1</accession>
<proteinExistence type="predicted"/>
<dbReference type="EMBL" id="KZ155840">
    <property type="protein sequence ID" value="OUS41761.1"/>
    <property type="molecule type" value="Genomic_DNA"/>
</dbReference>
<name>A0A1Y5HWV1_OSTTA</name>
<dbReference type="AlphaFoldDB" id="A0A1Y5HWV1"/>
<evidence type="ECO:0000313" key="1">
    <source>
        <dbReference type="EMBL" id="OUS41761.1"/>
    </source>
</evidence>